<sequence>MTGRGKGKEVQLQVEIENQEDWEEQIAKEGLLVVDVYQDWCGPCKAMVPIFKRIKNETQDDLLRFATAKADSVEALERYRGRCEPAFLFYAGGVLVEATHGADAPTINRSIVEQLAIEHTVLDAGGTRVEVVLMAVMMSYMSCESA</sequence>
<gene>
    <name evidence="3" type="primary">20213539</name>
    <name evidence="2" type="ORF">HELRODRAFT_63719</name>
</gene>
<dbReference type="HOGENOM" id="CLU_090389_14_4_1"/>
<dbReference type="InterPro" id="IPR017937">
    <property type="entry name" value="Thioredoxin_CS"/>
</dbReference>
<dbReference type="STRING" id="6412.T1FXJ1"/>
<dbReference type="eggNOG" id="KOG0907">
    <property type="taxonomic scope" value="Eukaryota"/>
</dbReference>
<dbReference type="PROSITE" id="PS51352">
    <property type="entry name" value="THIOREDOXIN_2"/>
    <property type="match status" value="1"/>
</dbReference>
<evidence type="ECO:0000259" key="1">
    <source>
        <dbReference type="PROSITE" id="PS51352"/>
    </source>
</evidence>
<dbReference type="RefSeq" id="XP_009009214.1">
    <property type="nucleotide sequence ID" value="XM_009010966.1"/>
</dbReference>
<dbReference type="OrthoDB" id="10263751at2759"/>
<dbReference type="EMBL" id="KB095811">
    <property type="protein sequence ID" value="ESO12494.1"/>
    <property type="molecule type" value="Genomic_DNA"/>
</dbReference>
<dbReference type="OMA" id="WEEMLCL"/>
<proteinExistence type="predicted"/>
<organism evidence="3 4">
    <name type="scientific">Helobdella robusta</name>
    <name type="common">Californian leech</name>
    <dbReference type="NCBI Taxonomy" id="6412"/>
    <lineage>
        <taxon>Eukaryota</taxon>
        <taxon>Metazoa</taxon>
        <taxon>Spiralia</taxon>
        <taxon>Lophotrochozoa</taxon>
        <taxon>Annelida</taxon>
        <taxon>Clitellata</taxon>
        <taxon>Hirudinea</taxon>
        <taxon>Rhynchobdellida</taxon>
        <taxon>Glossiphoniidae</taxon>
        <taxon>Helobdella</taxon>
    </lineage>
</organism>
<reference evidence="2 4" key="2">
    <citation type="journal article" date="2013" name="Nature">
        <title>Insights into bilaterian evolution from three spiralian genomes.</title>
        <authorList>
            <person name="Simakov O."/>
            <person name="Marletaz F."/>
            <person name="Cho S.J."/>
            <person name="Edsinger-Gonzales E."/>
            <person name="Havlak P."/>
            <person name="Hellsten U."/>
            <person name="Kuo D.H."/>
            <person name="Larsson T."/>
            <person name="Lv J."/>
            <person name="Arendt D."/>
            <person name="Savage R."/>
            <person name="Osoegawa K."/>
            <person name="de Jong P."/>
            <person name="Grimwood J."/>
            <person name="Chapman J.A."/>
            <person name="Shapiro H."/>
            <person name="Aerts A."/>
            <person name="Otillar R.P."/>
            <person name="Terry A.Y."/>
            <person name="Boore J.L."/>
            <person name="Grigoriev I.V."/>
            <person name="Lindberg D.R."/>
            <person name="Seaver E.C."/>
            <person name="Weisblat D.A."/>
            <person name="Putnam N.H."/>
            <person name="Rokhsar D.S."/>
        </authorList>
    </citation>
    <scope>NUCLEOTIDE SEQUENCE</scope>
</reference>
<dbReference type="CTD" id="20213539"/>
<dbReference type="CDD" id="cd02948">
    <property type="entry name" value="TRX_NDPK"/>
    <property type="match status" value="1"/>
</dbReference>
<dbReference type="EMBL" id="AMQM01000177">
    <property type="status" value="NOT_ANNOTATED_CDS"/>
    <property type="molecule type" value="Genomic_DNA"/>
</dbReference>
<dbReference type="InterPro" id="IPR036249">
    <property type="entry name" value="Thioredoxin-like_sf"/>
</dbReference>
<dbReference type="SUPFAM" id="SSF52833">
    <property type="entry name" value="Thioredoxin-like"/>
    <property type="match status" value="1"/>
</dbReference>
<evidence type="ECO:0000313" key="4">
    <source>
        <dbReference type="Proteomes" id="UP000015101"/>
    </source>
</evidence>
<dbReference type="Gene3D" id="3.40.30.10">
    <property type="entry name" value="Glutaredoxin"/>
    <property type="match status" value="1"/>
</dbReference>
<protein>
    <recommendedName>
        <fullName evidence="1">Thioredoxin domain-containing protein</fullName>
    </recommendedName>
</protein>
<dbReference type="InterPro" id="IPR013766">
    <property type="entry name" value="Thioredoxin_domain"/>
</dbReference>
<evidence type="ECO:0000313" key="2">
    <source>
        <dbReference type="EMBL" id="ESO12494.1"/>
    </source>
</evidence>
<dbReference type="EMBL" id="AMQM01000178">
    <property type="status" value="NOT_ANNOTATED_CDS"/>
    <property type="molecule type" value="Genomic_DNA"/>
</dbReference>
<dbReference type="InParanoid" id="T1FXJ1"/>
<dbReference type="EnsemblMetazoa" id="HelroT63719">
    <property type="protein sequence ID" value="HelroP63719"/>
    <property type="gene ID" value="HelroG63719"/>
</dbReference>
<dbReference type="InterPro" id="IPR051766">
    <property type="entry name" value="TXND_domain-containing"/>
</dbReference>
<accession>T1FXJ1</accession>
<dbReference type="PANTHER" id="PTHR46135:SF3">
    <property type="entry name" value="NME_NM23 FAMILY MEMBER 8"/>
    <property type="match status" value="1"/>
</dbReference>
<dbReference type="PANTHER" id="PTHR46135">
    <property type="entry name" value="NME/NM23 FAMILY MEMBER 8"/>
    <property type="match status" value="1"/>
</dbReference>
<dbReference type="Proteomes" id="UP000015101">
    <property type="component" value="Unassembled WGS sequence"/>
</dbReference>
<reference evidence="3" key="3">
    <citation type="submission" date="2015-06" db="UniProtKB">
        <authorList>
            <consortium name="EnsemblMetazoa"/>
        </authorList>
    </citation>
    <scope>IDENTIFICATION</scope>
</reference>
<dbReference type="PROSITE" id="PS00194">
    <property type="entry name" value="THIOREDOXIN_1"/>
    <property type="match status" value="1"/>
</dbReference>
<dbReference type="Pfam" id="PF00085">
    <property type="entry name" value="Thioredoxin"/>
    <property type="match status" value="1"/>
</dbReference>
<dbReference type="KEGG" id="hro:HELRODRAFT_63719"/>
<evidence type="ECO:0000313" key="3">
    <source>
        <dbReference type="EnsemblMetazoa" id="HelroP63719"/>
    </source>
</evidence>
<feature type="domain" description="Thioredoxin" evidence="1">
    <location>
        <begin position="1"/>
        <end position="117"/>
    </location>
</feature>
<name>T1FXJ1_HELRO</name>
<dbReference type="AlphaFoldDB" id="T1FXJ1"/>
<keyword evidence="4" id="KW-1185">Reference proteome</keyword>
<reference evidence="4" key="1">
    <citation type="submission" date="2012-12" db="EMBL/GenBank/DDBJ databases">
        <authorList>
            <person name="Hellsten U."/>
            <person name="Grimwood J."/>
            <person name="Chapman J.A."/>
            <person name="Shapiro H."/>
            <person name="Aerts A."/>
            <person name="Otillar R.P."/>
            <person name="Terry A.Y."/>
            <person name="Boore J.L."/>
            <person name="Simakov O."/>
            <person name="Marletaz F."/>
            <person name="Cho S.-J."/>
            <person name="Edsinger-Gonzales E."/>
            <person name="Havlak P."/>
            <person name="Kuo D.-H."/>
            <person name="Larsson T."/>
            <person name="Lv J."/>
            <person name="Arendt D."/>
            <person name="Savage R."/>
            <person name="Osoegawa K."/>
            <person name="de Jong P."/>
            <person name="Lindberg D.R."/>
            <person name="Seaver E.C."/>
            <person name="Weisblat D.A."/>
            <person name="Putnam N.H."/>
            <person name="Grigoriev I.V."/>
            <person name="Rokhsar D.S."/>
        </authorList>
    </citation>
    <scope>NUCLEOTIDE SEQUENCE</scope>
</reference>
<dbReference type="GeneID" id="20213539"/>